<organism evidence="1 2">
    <name type="scientific">Apolygus lucorum</name>
    <name type="common">Small green plant bug</name>
    <name type="synonym">Lygocoris lucorum</name>
    <dbReference type="NCBI Taxonomy" id="248454"/>
    <lineage>
        <taxon>Eukaryota</taxon>
        <taxon>Metazoa</taxon>
        <taxon>Ecdysozoa</taxon>
        <taxon>Arthropoda</taxon>
        <taxon>Hexapoda</taxon>
        <taxon>Insecta</taxon>
        <taxon>Pterygota</taxon>
        <taxon>Neoptera</taxon>
        <taxon>Paraneoptera</taxon>
        <taxon>Hemiptera</taxon>
        <taxon>Heteroptera</taxon>
        <taxon>Panheteroptera</taxon>
        <taxon>Cimicomorpha</taxon>
        <taxon>Miridae</taxon>
        <taxon>Mirini</taxon>
        <taxon>Apolygus</taxon>
    </lineage>
</organism>
<evidence type="ECO:0000313" key="2">
    <source>
        <dbReference type="Proteomes" id="UP000466442"/>
    </source>
</evidence>
<proteinExistence type="predicted"/>
<accession>A0A6A4JY96</accession>
<protein>
    <submittedName>
        <fullName evidence="1">Uncharacterized protein</fullName>
    </submittedName>
</protein>
<dbReference type="OrthoDB" id="6623127at2759"/>
<dbReference type="AlphaFoldDB" id="A0A6A4JY96"/>
<dbReference type="Proteomes" id="UP000466442">
    <property type="component" value="Linkage Group LG9"/>
</dbReference>
<sequence length="180" mass="19998">MEDKVNMLTTILVVAGLFVSIEGHGVATSSQSMISGEGWRYGYGIAHGPPGIGHAVGESFPHGYGGFGTYAPSYGYNLVPPPLPPRPIVVKLPPTYVLPAPVAPYPGHLTPLPVEPILPPIKPLVFPKPIPIVKAPYAYAPYQHYRPYYYLDDHEHYGHDHYHGDGHYHHEDPYYFHHKK</sequence>
<name>A0A6A4JY96_APOLU</name>
<dbReference type="EMBL" id="WIXP02000009">
    <property type="protein sequence ID" value="KAF6205540.1"/>
    <property type="molecule type" value="Genomic_DNA"/>
</dbReference>
<evidence type="ECO:0000313" key="1">
    <source>
        <dbReference type="EMBL" id="KAF6205540.1"/>
    </source>
</evidence>
<keyword evidence="2" id="KW-1185">Reference proteome</keyword>
<gene>
    <name evidence="1" type="ORF">GE061_019713</name>
</gene>
<reference evidence="1" key="1">
    <citation type="journal article" date="2021" name="Mol. Ecol. Resour.">
        <title>Apolygus lucorum genome provides insights into omnivorousness and mesophyll feeding.</title>
        <authorList>
            <person name="Liu Y."/>
            <person name="Liu H."/>
            <person name="Wang H."/>
            <person name="Huang T."/>
            <person name="Liu B."/>
            <person name="Yang B."/>
            <person name="Yin L."/>
            <person name="Li B."/>
            <person name="Zhang Y."/>
            <person name="Zhang S."/>
            <person name="Jiang F."/>
            <person name="Zhang X."/>
            <person name="Ren Y."/>
            <person name="Wang B."/>
            <person name="Wang S."/>
            <person name="Lu Y."/>
            <person name="Wu K."/>
            <person name="Fan W."/>
            <person name="Wang G."/>
        </authorList>
    </citation>
    <scope>NUCLEOTIDE SEQUENCE</scope>
    <source>
        <strain evidence="1">12Hb</strain>
    </source>
</reference>
<comment type="caution">
    <text evidence="1">The sequence shown here is derived from an EMBL/GenBank/DDBJ whole genome shotgun (WGS) entry which is preliminary data.</text>
</comment>